<keyword evidence="1" id="KW-0732">Signal</keyword>
<organism evidence="3 4">
    <name type="scientific">Longimicrobium terrae</name>
    <dbReference type="NCBI Taxonomy" id="1639882"/>
    <lineage>
        <taxon>Bacteria</taxon>
        <taxon>Pseudomonadati</taxon>
        <taxon>Gemmatimonadota</taxon>
        <taxon>Longimicrobiia</taxon>
        <taxon>Longimicrobiales</taxon>
        <taxon>Longimicrobiaceae</taxon>
        <taxon>Longimicrobium</taxon>
    </lineage>
</organism>
<gene>
    <name evidence="3" type="ORF">HNQ61_005718</name>
</gene>
<dbReference type="Gene3D" id="1.20.1260.10">
    <property type="match status" value="1"/>
</dbReference>
<dbReference type="AlphaFoldDB" id="A0A841H7G0"/>
<dbReference type="Proteomes" id="UP000582837">
    <property type="component" value="Unassembled WGS sequence"/>
</dbReference>
<reference evidence="3 4" key="1">
    <citation type="submission" date="2020-08" db="EMBL/GenBank/DDBJ databases">
        <title>Genomic Encyclopedia of Type Strains, Phase IV (KMG-IV): sequencing the most valuable type-strain genomes for metagenomic binning, comparative biology and taxonomic classification.</title>
        <authorList>
            <person name="Goeker M."/>
        </authorList>
    </citation>
    <scope>NUCLEOTIDE SEQUENCE [LARGE SCALE GENOMIC DNA]</scope>
    <source>
        <strain evidence="3 4">DSM 29007</strain>
    </source>
</reference>
<feature type="chain" id="PRO_5032566220" evidence="1">
    <location>
        <begin position="22"/>
        <end position="187"/>
    </location>
</feature>
<feature type="domain" description="DUF4142" evidence="2">
    <location>
        <begin position="41"/>
        <end position="180"/>
    </location>
</feature>
<sequence length="187" mass="20445">MRAGSRPLVLAAALAAMPVMAACGPGFPDPEVQAAAMGLADPDVADIAMAANRGEIEMGQLALQRAADPAVRTYAQRMVSEHTQVEEQLRANLERSGIAPRETDRSRALRASIASTLSPLSQRSGADFDREYMRVQVQQHRWLLEALDNSLIQAARDERLRSQLQRIRPAVASHLRDAERILRTLGG</sequence>
<dbReference type="PANTHER" id="PTHR38593">
    <property type="entry name" value="BLR2558 PROTEIN"/>
    <property type="match status" value="1"/>
</dbReference>
<evidence type="ECO:0000313" key="4">
    <source>
        <dbReference type="Proteomes" id="UP000582837"/>
    </source>
</evidence>
<evidence type="ECO:0000256" key="1">
    <source>
        <dbReference type="SAM" id="SignalP"/>
    </source>
</evidence>
<dbReference type="InterPro" id="IPR025419">
    <property type="entry name" value="DUF4142"/>
</dbReference>
<dbReference type="InterPro" id="IPR012347">
    <property type="entry name" value="Ferritin-like"/>
</dbReference>
<protein>
    <submittedName>
        <fullName evidence="3">Putative membrane protein</fullName>
    </submittedName>
</protein>
<dbReference type="PANTHER" id="PTHR38593:SF1">
    <property type="entry name" value="BLR2558 PROTEIN"/>
    <property type="match status" value="1"/>
</dbReference>
<dbReference type="Pfam" id="PF13628">
    <property type="entry name" value="DUF4142"/>
    <property type="match status" value="1"/>
</dbReference>
<evidence type="ECO:0000313" key="3">
    <source>
        <dbReference type="EMBL" id="MBB6074037.1"/>
    </source>
</evidence>
<comment type="caution">
    <text evidence="3">The sequence shown here is derived from an EMBL/GenBank/DDBJ whole genome shotgun (WGS) entry which is preliminary data.</text>
</comment>
<dbReference type="PROSITE" id="PS51257">
    <property type="entry name" value="PROKAR_LIPOPROTEIN"/>
    <property type="match status" value="1"/>
</dbReference>
<dbReference type="EMBL" id="JACHIA010000037">
    <property type="protein sequence ID" value="MBB6074037.1"/>
    <property type="molecule type" value="Genomic_DNA"/>
</dbReference>
<feature type="signal peptide" evidence="1">
    <location>
        <begin position="1"/>
        <end position="21"/>
    </location>
</feature>
<proteinExistence type="predicted"/>
<name>A0A841H7G0_9BACT</name>
<accession>A0A841H7G0</accession>
<evidence type="ECO:0000259" key="2">
    <source>
        <dbReference type="Pfam" id="PF13628"/>
    </source>
</evidence>
<dbReference type="RefSeq" id="WP_170034085.1">
    <property type="nucleotide sequence ID" value="NZ_JABDTL010000001.1"/>
</dbReference>
<keyword evidence="4" id="KW-1185">Reference proteome</keyword>